<dbReference type="RefSeq" id="WP_014034387.1">
    <property type="nucleotide sequence ID" value="NC_015945.1"/>
</dbReference>
<dbReference type="EMBL" id="CP002999">
    <property type="protein sequence ID" value="AEM72108.1"/>
    <property type="molecule type" value="Genomic_DNA"/>
</dbReference>
<dbReference type="KEGG" id="mrs:Murru_3087"/>
<reference evidence="2" key="1">
    <citation type="submission" date="2011-08" db="EMBL/GenBank/DDBJ databases">
        <title>The complete genome of Muricauda ruestringensis DSM 13258.</title>
        <authorList>
            <person name="Lucas S."/>
            <person name="Han J."/>
            <person name="Lapidus A."/>
            <person name="Bruce D."/>
            <person name="Goodwin L."/>
            <person name="Pitluck S."/>
            <person name="Peters L."/>
            <person name="Kyrpides N."/>
            <person name="Mavromatis K."/>
            <person name="Ivanova N."/>
            <person name="Ovchinnikova G."/>
            <person name="Teshima H."/>
            <person name="Detter J.C."/>
            <person name="Tapia R."/>
            <person name="Han C."/>
            <person name="Land M."/>
            <person name="Hauser L."/>
            <person name="Markowitz V."/>
            <person name="Cheng J.-F."/>
            <person name="Hugenholtz P."/>
            <person name="Woyke T."/>
            <person name="Wu D."/>
            <person name="Spring S."/>
            <person name="Schroeder M."/>
            <person name="Brambilla E."/>
            <person name="Klenk H.-P."/>
            <person name="Eisen J.A."/>
        </authorList>
    </citation>
    <scope>NUCLEOTIDE SEQUENCE [LARGE SCALE GENOMIC DNA]</scope>
    <source>
        <strain evidence="2">DSM 13258 / LMG 19739 / B1</strain>
    </source>
</reference>
<gene>
    <name evidence="1" type="ordered locus">Murru_3087</name>
</gene>
<name>G2PKR2_ALLRU</name>
<organism evidence="1 2">
    <name type="scientific">Allomuricauda ruestringensis (strain DSM 13258 / CIP 107369 / LMG 19739 / B1)</name>
    <name type="common">Muricauda ruestringensis</name>
    <dbReference type="NCBI Taxonomy" id="886377"/>
    <lineage>
        <taxon>Bacteria</taxon>
        <taxon>Pseudomonadati</taxon>
        <taxon>Bacteroidota</taxon>
        <taxon>Flavobacteriia</taxon>
        <taxon>Flavobacteriales</taxon>
        <taxon>Flavobacteriaceae</taxon>
        <taxon>Flagellimonas</taxon>
    </lineage>
</organism>
<evidence type="ECO:0000313" key="1">
    <source>
        <dbReference type="EMBL" id="AEM72108.1"/>
    </source>
</evidence>
<protein>
    <submittedName>
        <fullName evidence="1">Uncharacterized protein</fullName>
    </submittedName>
</protein>
<evidence type="ECO:0000313" key="2">
    <source>
        <dbReference type="Proteomes" id="UP000008908"/>
    </source>
</evidence>
<keyword evidence="2" id="KW-1185">Reference proteome</keyword>
<dbReference type="HOGENOM" id="CLU_159986_0_0_10"/>
<reference evidence="1 2" key="2">
    <citation type="journal article" date="2012" name="Stand. Genomic Sci.">
        <title>Complete genome sequence of the facultatively anaerobic, appendaged bacterium Muricauda ruestringensis type strain (B1(T)).</title>
        <authorList>
            <person name="Huntemann M."/>
            <person name="Teshima H."/>
            <person name="Lapidus A."/>
            <person name="Nolan M."/>
            <person name="Lucas S."/>
            <person name="Hammon N."/>
            <person name="Deshpande S."/>
            <person name="Cheng J.F."/>
            <person name="Tapia R."/>
            <person name="Goodwin L.A."/>
            <person name="Pitluck S."/>
            <person name="Liolios K."/>
            <person name="Pagani I."/>
            <person name="Ivanova N."/>
            <person name="Mavromatis K."/>
            <person name="Mikhailova N."/>
            <person name="Pati A."/>
            <person name="Chen A."/>
            <person name="Palaniappan K."/>
            <person name="Land M."/>
            <person name="Hauser L."/>
            <person name="Pan C."/>
            <person name="Brambilla E.M."/>
            <person name="Rohde M."/>
            <person name="Spring S."/>
            <person name="Goker M."/>
            <person name="Detter J.C."/>
            <person name="Bristow J."/>
            <person name="Eisen J.A."/>
            <person name="Markowitz V."/>
            <person name="Hugenholtz P."/>
            <person name="Kyrpides N.C."/>
            <person name="Klenk H.P."/>
            <person name="Woyke T."/>
        </authorList>
    </citation>
    <scope>NUCLEOTIDE SEQUENCE [LARGE SCALE GENOMIC DNA]</scope>
    <source>
        <strain evidence="2">DSM 13258 / LMG 19739 / B1</strain>
    </source>
</reference>
<dbReference type="AlphaFoldDB" id="G2PKR2"/>
<dbReference type="eggNOG" id="COG2378">
    <property type="taxonomic scope" value="Bacteria"/>
</dbReference>
<sequence length="103" mass="11926">MAKLTQQIAILERIDQLIRLKATGRPKQLADRLEVSEATVFRMIETMKELNAPICYDLSWQSYVYTETTSFKCGFYVEALDETTERNLSGGYSFGNMKRLLKF</sequence>
<dbReference type="OrthoDB" id="1122873at2"/>
<dbReference type="STRING" id="886377.Murru_3087"/>
<dbReference type="Proteomes" id="UP000008908">
    <property type="component" value="Chromosome"/>
</dbReference>
<proteinExistence type="predicted"/>
<accession>G2PKR2</accession>